<keyword evidence="1" id="KW-0732">Signal</keyword>
<gene>
    <name evidence="2" type="ORF">F5X68DRAFT_237102</name>
</gene>
<dbReference type="OrthoDB" id="3789708at2759"/>
<comment type="caution">
    <text evidence="2">The sequence shown here is derived from an EMBL/GenBank/DDBJ whole genome shotgun (WGS) entry which is preliminary data.</text>
</comment>
<organism evidence="2 3">
    <name type="scientific">Plectosphaerella plurivora</name>
    <dbReference type="NCBI Taxonomy" id="936078"/>
    <lineage>
        <taxon>Eukaryota</taxon>
        <taxon>Fungi</taxon>
        <taxon>Dikarya</taxon>
        <taxon>Ascomycota</taxon>
        <taxon>Pezizomycotina</taxon>
        <taxon>Sordariomycetes</taxon>
        <taxon>Hypocreomycetidae</taxon>
        <taxon>Glomerellales</taxon>
        <taxon>Plectosphaerellaceae</taxon>
        <taxon>Plectosphaerella</taxon>
    </lineage>
</organism>
<evidence type="ECO:0000256" key="1">
    <source>
        <dbReference type="SAM" id="SignalP"/>
    </source>
</evidence>
<reference evidence="2" key="1">
    <citation type="journal article" date="2021" name="Nat. Commun.">
        <title>Genetic determinants of endophytism in the Arabidopsis root mycobiome.</title>
        <authorList>
            <person name="Mesny F."/>
            <person name="Miyauchi S."/>
            <person name="Thiergart T."/>
            <person name="Pickel B."/>
            <person name="Atanasova L."/>
            <person name="Karlsson M."/>
            <person name="Huettel B."/>
            <person name="Barry K.W."/>
            <person name="Haridas S."/>
            <person name="Chen C."/>
            <person name="Bauer D."/>
            <person name="Andreopoulos W."/>
            <person name="Pangilinan J."/>
            <person name="LaButti K."/>
            <person name="Riley R."/>
            <person name="Lipzen A."/>
            <person name="Clum A."/>
            <person name="Drula E."/>
            <person name="Henrissat B."/>
            <person name="Kohler A."/>
            <person name="Grigoriev I.V."/>
            <person name="Martin F.M."/>
            <person name="Hacquard S."/>
        </authorList>
    </citation>
    <scope>NUCLEOTIDE SEQUENCE</scope>
    <source>
        <strain evidence="2">MPI-SDFR-AT-0117</strain>
    </source>
</reference>
<accession>A0A9P8V1K9</accession>
<name>A0A9P8V1K9_9PEZI</name>
<protein>
    <submittedName>
        <fullName evidence="2">Uncharacterized protein</fullName>
    </submittedName>
</protein>
<feature type="signal peptide" evidence="1">
    <location>
        <begin position="1"/>
        <end position="16"/>
    </location>
</feature>
<sequence>MRFAIILATLAAAVSAAPAAASLEQTGAALDARADICKNQDSYDICRSNCSPLAPAFACQINCLIAYCP</sequence>
<keyword evidence="3" id="KW-1185">Reference proteome</keyword>
<dbReference type="AlphaFoldDB" id="A0A9P8V1K9"/>
<evidence type="ECO:0000313" key="3">
    <source>
        <dbReference type="Proteomes" id="UP000770015"/>
    </source>
</evidence>
<evidence type="ECO:0000313" key="2">
    <source>
        <dbReference type="EMBL" id="KAH6665296.1"/>
    </source>
</evidence>
<feature type="chain" id="PRO_5040351088" evidence="1">
    <location>
        <begin position="17"/>
        <end position="69"/>
    </location>
</feature>
<proteinExistence type="predicted"/>
<dbReference type="EMBL" id="JAGSXJ010000038">
    <property type="protein sequence ID" value="KAH6665296.1"/>
    <property type="molecule type" value="Genomic_DNA"/>
</dbReference>
<dbReference type="Proteomes" id="UP000770015">
    <property type="component" value="Unassembled WGS sequence"/>
</dbReference>